<dbReference type="STRING" id="60175.A0A1V6WNW8"/>
<evidence type="ECO:0000313" key="14">
    <source>
        <dbReference type="EMBL" id="OQE64562.1"/>
    </source>
</evidence>
<evidence type="ECO:0000256" key="4">
    <source>
        <dbReference type="ARBA" id="ARBA00022679"/>
    </source>
</evidence>
<evidence type="ECO:0000259" key="13">
    <source>
        <dbReference type="PROSITE" id="PS50011"/>
    </source>
</evidence>
<dbReference type="GO" id="GO:0000307">
    <property type="term" value="C:cyclin-dependent protein kinase holoenzyme complex"/>
    <property type="evidence" value="ECO:0007669"/>
    <property type="project" value="TreeGrafter"/>
</dbReference>
<feature type="binding site" evidence="11">
    <location>
        <position position="34"/>
    </location>
    <ligand>
        <name>ATP</name>
        <dbReference type="ChEBI" id="CHEBI:30616"/>
    </ligand>
</feature>
<comment type="caution">
    <text evidence="14">The sequence shown here is derived from an EMBL/GenBank/DDBJ whole genome shotgun (WGS) entry which is preliminary data.</text>
</comment>
<evidence type="ECO:0000256" key="6">
    <source>
        <dbReference type="ARBA" id="ARBA00022777"/>
    </source>
</evidence>
<dbReference type="FunFam" id="1.10.510.10:FF:000574">
    <property type="entry name" value="Cell division related protein kinase 2"/>
    <property type="match status" value="1"/>
</dbReference>
<dbReference type="PROSITE" id="PS00108">
    <property type="entry name" value="PROTEIN_KINASE_ST"/>
    <property type="match status" value="1"/>
</dbReference>
<dbReference type="SMART" id="SM00220">
    <property type="entry name" value="S_TKc"/>
    <property type="match status" value="1"/>
</dbReference>
<dbReference type="EC" id="2.7.11.22" evidence="2"/>
<dbReference type="PANTHER" id="PTHR24056">
    <property type="entry name" value="CELL DIVISION PROTEIN KINASE"/>
    <property type="match status" value="1"/>
</dbReference>
<name>A0A1V6WNW8_PENNA</name>
<dbReference type="FunFam" id="3.30.200.20:FF:000927">
    <property type="entry name" value="Cyclin-dependent kinase 2"/>
    <property type="match status" value="1"/>
</dbReference>
<dbReference type="InterPro" id="IPR050108">
    <property type="entry name" value="CDK"/>
</dbReference>
<dbReference type="Gene3D" id="3.30.200.20">
    <property type="entry name" value="Phosphorylase Kinase, domain 1"/>
    <property type="match status" value="1"/>
</dbReference>
<dbReference type="PANTHER" id="PTHR24056:SF254">
    <property type="entry name" value="CYCLIN-DEPENDENT KINASE 2"/>
    <property type="match status" value="1"/>
</dbReference>
<feature type="domain" description="Protein kinase" evidence="13">
    <location>
        <begin position="4"/>
        <end position="284"/>
    </location>
</feature>
<dbReference type="Gene3D" id="1.10.510.10">
    <property type="entry name" value="Transferase(Phosphotransferase) domain 1"/>
    <property type="match status" value="1"/>
</dbReference>
<dbReference type="InterPro" id="IPR017441">
    <property type="entry name" value="Protein_kinase_ATP_BS"/>
</dbReference>
<evidence type="ECO:0000256" key="9">
    <source>
        <dbReference type="ARBA" id="ARBA00047811"/>
    </source>
</evidence>
<dbReference type="InterPro" id="IPR008271">
    <property type="entry name" value="Ser/Thr_kinase_AS"/>
</dbReference>
<dbReference type="OMA" id="THEQFRM"/>
<keyword evidence="7 11" id="KW-0067">ATP-binding</keyword>
<dbReference type="GO" id="GO:0004693">
    <property type="term" value="F:cyclin-dependent protein serine/threonine kinase activity"/>
    <property type="evidence" value="ECO:0007669"/>
    <property type="project" value="UniProtKB-EC"/>
</dbReference>
<dbReference type="GO" id="GO:0000082">
    <property type="term" value="P:G1/S transition of mitotic cell cycle"/>
    <property type="evidence" value="ECO:0007669"/>
    <property type="project" value="TreeGrafter"/>
</dbReference>
<dbReference type="Proteomes" id="UP000191691">
    <property type="component" value="Unassembled WGS sequence"/>
</dbReference>
<dbReference type="PROSITE" id="PS50011">
    <property type="entry name" value="PROTEIN_KINASE_DOM"/>
    <property type="match status" value="1"/>
</dbReference>
<keyword evidence="6" id="KW-0418">Kinase</keyword>
<dbReference type="GO" id="GO:0005737">
    <property type="term" value="C:cytoplasm"/>
    <property type="evidence" value="ECO:0007669"/>
    <property type="project" value="TreeGrafter"/>
</dbReference>
<evidence type="ECO:0000256" key="2">
    <source>
        <dbReference type="ARBA" id="ARBA00012425"/>
    </source>
</evidence>
<evidence type="ECO:0000256" key="11">
    <source>
        <dbReference type="PROSITE-ProRule" id="PRU10141"/>
    </source>
</evidence>
<evidence type="ECO:0000256" key="3">
    <source>
        <dbReference type="ARBA" id="ARBA00022527"/>
    </source>
</evidence>
<gene>
    <name evidence="14" type="ORF">PENNAL_c0223G12076</name>
</gene>
<dbReference type="InterPro" id="IPR011009">
    <property type="entry name" value="Kinase-like_dom_sf"/>
</dbReference>
<keyword evidence="5 11" id="KW-0547">Nucleotide-binding</keyword>
<proteinExistence type="inferred from homology"/>
<evidence type="ECO:0000256" key="5">
    <source>
        <dbReference type="ARBA" id="ARBA00022741"/>
    </source>
</evidence>
<reference evidence="15" key="1">
    <citation type="journal article" date="2017" name="Nat. Microbiol.">
        <title>Global analysis of biosynthetic gene clusters reveals vast potential of secondary metabolite production in Penicillium species.</title>
        <authorList>
            <person name="Nielsen J.C."/>
            <person name="Grijseels S."/>
            <person name="Prigent S."/>
            <person name="Ji B."/>
            <person name="Dainat J."/>
            <person name="Nielsen K.F."/>
            <person name="Frisvad J.C."/>
            <person name="Workman M."/>
            <person name="Nielsen J."/>
        </authorList>
    </citation>
    <scope>NUCLEOTIDE SEQUENCE [LARGE SCALE GENOMIC DNA]</scope>
    <source>
        <strain evidence="15">IBT 13039</strain>
    </source>
</reference>
<evidence type="ECO:0000256" key="7">
    <source>
        <dbReference type="ARBA" id="ARBA00022840"/>
    </source>
</evidence>
<organism evidence="14 15">
    <name type="scientific">Penicillium nalgiovense</name>
    <dbReference type="NCBI Taxonomy" id="60175"/>
    <lineage>
        <taxon>Eukaryota</taxon>
        <taxon>Fungi</taxon>
        <taxon>Dikarya</taxon>
        <taxon>Ascomycota</taxon>
        <taxon>Pezizomycotina</taxon>
        <taxon>Eurotiomycetes</taxon>
        <taxon>Eurotiomycetidae</taxon>
        <taxon>Eurotiales</taxon>
        <taxon>Aspergillaceae</taxon>
        <taxon>Penicillium</taxon>
    </lineage>
</organism>
<dbReference type="SUPFAM" id="SSF56112">
    <property type="entry name" value="Protein kinase-like (PK-like)"/>
    <property type="match status" value="1"/>
</dbReference>
<keyword evidence="3 12" id="KW-0723">Serine/threonine-protein kinase</keyword>
<dbReference type="GO" id="GO:0030332">
    <property type="term" value="F:cyclin binding"/>
    <property type="evidence" value="ECO:0007669"/>
    <property type="project" value="TreeGrafter"/>
</dbReference>
<accession>A0A1V6WNW8</accession>
<dbReference type="GO" id="GO:0005634">
    <property type="term" value="C:nucleus"/>
    <property type="evidence" value="ECO:0007669"/>
    <property type="project" value="TreeGrafter"/>
</dbReference>
<dbReference type="AlphaFoldDB" id="A0A1V6WNW8"/>
<dbReference type="Pfam" id="PF00069">
    <property type="entry name" value="Pkinase"/>
    <property type="match status" value="1"/>
</dbReference>
<dbReference type="GO" id="GO:0005524">
    <property type="term" value="F:ATP binding"/>
    <property type="evidence" value="ECO:0007669"/>
    <property type="project" value="UniProtKB-UniRule"/>
</dbReference>
<protein>
    <recommendedName>
        <fullName evidence="8">Cyclin-dependent kinase 1</fullName>
        <ecNumber evidence="2">2.7.11.22</ecNumber>
    </recommendedName>
</protein>
<dbReference type="InterPro" id="IPR000719">
    <property type="entry name" value="Prot_kinase_dom"/>
</dbReference>
<comment type="similarity">
    <text evidence="1">Belongs to the protein kinase superfamily. CMGC Ser/Thr protein kinase family. CDC2/CDKX subfamily.</text>
</comment>
<evidence type="ECO:0000313" key="15">
    <source>
        <dbReference type="Proteomes" id="UP000191691"/>
    </source>
</evidence>
<dbReference type="GO" id="GO:0010468">
    <property type="term" value="P:regulation of gene expression"/>
    <property type="evidence" value="ECO:0007669"/>
    <property type="project" value="TreeGrafter"/>
</dbReference>
<sequence>MENYQKIETVGEGTYGVVYKARELHHPCHIVALKEFRLEAEDEGVPSTTIPEISLLKEIQDPDIVQLLDIVHAALPVSDVGRGKLLPDESTAMATLGLGDAMVKKFTAQLLEGIQYCHSRRILHRDLKPQNLLIDRDGNLKPADFGLARAFGVPLRTYTHEVVTLWYRSPEILLGVRQYSTGVDMWSVGAIFAELYTRKPLFPGNSEIDQIFRISRVLGTPDEELWPGVTSFPDYKATFPKWKRPDASIDPGMEPASLELLEALLDYDPIHRLSAKQACMHPYFRNGSSYYSGPLKRNGHR</sequence>
<evidence type="ECO:0000256" key="12">
    <source>
        <dbReference type="RuleBase" id="RU000304"/>
    </source>
</evidence>
<keyword evidence="15" id="KW-1185">Reference proteome</keyword>
<dbReference type="GO" id="GO:0010389">
    <property type="term" value="P:regulation of G2/M transition of mitotic cell cycle"/>
    <property type="evidence" value="ECO:0007669"/>
    <property type="project" value="TreeGrafter"/>
</dbReference>
<dbReference type="GO" id="GO:0007165">
    <property type="term" value="P:signal transduction"/>
    <property type="evidence" value="ECO:0007669"/>
    <property type="project" value="TreeGrafter"/>
</dbReference>
<dbReference type="PROSITE" id="PS00107">
    <property type="entry name" value="PROTEIN_KINASE_ATP"/>
    <property type="match status" value="1"/>
</dbReference>
<dbReference type="EMBL" id="MOOB01000223">
    <property type="protein sequence ID" value="OQE64562.1"/>
    <property type="molecule type" value="Genomic_DNA"/>
</dbReference>
<keyword evidence="4" id="KW-0808">Transferase</keyword>
<comment type="catalytic activity">
    <reaction evidence="10">
        <text>L-seryl-[protein] + ATP = O-phospho-L-seryl-[protein] + ADP + H(+)</text>
        <dbReference type="Rhea" id="RHEA:17989"/>
        <dbReference type="Rhea" id="RHEA-COMP:9863"/>
        <dbReference type="Rhea" id="RHEA-COMP:11604"/>
        <dbReference type="ChEBI" id="CHEBI:15378"/>
        <dbReference type="ChEBI" id="CHEBI:29999"/>
        <dbReference type="ChEBI" id="CHEBI:30616"/>
        <dbReference type="ChEBI" id="CHEBI:83421"/>
        <dbReference type="ChEBI" id="CHEBI:456216"/>
        <dbReference type="EC" id="2.7.11.22"/>
    </reaction>
</comment>
<comment type="catalytic activity">
    <reaction evidence="9">
        <text>L-threonyl-[protein] + ATP = O-phospho-L-threonyl-[protein] + ADP + H(+)</text>
        <dbReference type="Rhea" id="RHEA:46608"/>
        <dbReference type="Rhea" id="RHEA-COMP:11060"/>
        <dbReference type="Rhea" id="RHEA-COMP:11605"/>
        <dbReference type="ChEBI" id="CHEBI:15378"/>
        <dbReference type="ChEBI" id="CHEBI:30013"/>
        <dbReference type="ChEBI" id="CHEBI:30616"/>
        <dbReference type="ChEBI" id="CHEBI:61977"/>
        <dbReference type="ChEBI" id="CHEBI:456216"/>
        <dbReference type="EC" id="2.7.11.22"/>
    </reaction>
</comment>
<evidence type="ECO:0000256" key="10">
    <source>
        <dbReference type="ARBA" id="ARBA00048367"/>
    </source>
</evidence>
<evidence type="ECO:0000256" key="1">
    <source>
        <dbReference type="ARBA" id="ARBA00006485"/>
    </source>
</evidence>
<evidence type="ECO:0000256" key="8">
    <source>
        <dbReference type="ARBA" id="ARBA00039266"/>
    </source>
</evidence>